<name>A0A2D3NGY4_PREIN</name>
<dbReference type="Proteomes" id="UP000229102">
    <property type="component" value="Unassembled WGS sequence"/>
</dbReference>
<reference evidence="2 4" key="2">
    <citation type="submission" date="2018-08" db="EMBL/GenBank/DDBJ databases">
        <title>Comparative analysis of Prevotella intermedia strains.</title>
        <authorList>
            <person name="Moon J.-H."/>
            <person name="Lee J.-H."/>
        </authorList>
    </citation>
    <scope>NUCLEOTIDE SEQUENCE [LARGE SCALE GENOMIC DNA]</scope>
    <source>
        <strain evidence="2 4">ATCC 15033</strain>
    </source>
</reference>
<accession>A0A2D3NGY4</accession>
<organism evidence="2 4">
    <name type="scientific">Prevotella intermedia</name>
    <dbReference type="NCBI Taxonomy" id="28131"/>
    <lineage>
        <taxon>Bacteria</taxon>
        <taxon>Pseudomonadati</taxon>
        <taxon>Bacteroidota</taxon>
        <taxon>Bacteroidia</taxon>
        <taxon>Bacteroidales</taxon>
        <taxon>Prevotellaceae</taxon>
        <taxon>Prevotella</taxon>
    </lineage>
</organism>
<dbReference type="EMBL" id="QXEN01000020">
    <property type="protein sequence ID" value="RRF86669.1"/>
    <property type="molecule type" value="Genomic_DNA"/>
</dbReference>
<keyword evidence="4" id="KW-1185">Reference proteome</keyword>
<proteinExistence type="predicted"/>
<evidence type="ECO:0000313" key="3">
    <source>
        <dbReference type="Proteomes" id="UP000229102"/>
    </source>
</evidence>
<protein>
    <submittedName>
        <fullName evidence="2">Uncharacterized protein</fullName>
    </submittedName>
</protein>
<dbReference type="EMBL" id="PENF01000001">
    <property type="protein sequence ID" value="PJI20359.1"/>
    <property type="molecule type" value="Genomic_DNA"/>
</dbReference>
<dbReference type="AlphaFoldDB" id="A0A2D3NGY4"/>
<evidence type="ECO:0000313" key="4">
    <source>
        <dbReference type="Proteomes" id="UP000283868"/>
    </source>
</evidence>
<evidence type="ECO:0000313" key="1">
    <source>
        <dbReference type="EMBL" id="PJI20359.1"/>
    </source>
</evidence>
<comment type="caution">
    <text evidence="2">The sequence shown here is derived from an EMBL/GenBank/DDBJ whole genome shotgun (WGS) entry which is preliminary data.</text>
</comment>
<evidence type="ECO:0000313" key="2">
    <source>
        <dbReference type="EMBL" id="RRF86669.1"/>
    </source>
</evidence>
<sequence length="110" mass="12596">MCNRLVINVLQNLLFCIPKAAVLHGKSVGFASQKSRFRNLKAQLSLFNRIIFTKQGLFYAFVCKQEKGNQLHSSASSERLKANIRLQSFDYVGWEILEQSKLRQTAYLAL</sequence>
<gene>
    <name evidence="1" type="ORF">CTM53_05730</name>
    <name evidence="2" type="ORF">D2S45_10240</name>
</gene>
<reference evidence="1 3" key="1">
    <citation type="submission" date="2017-11" db="EMBL/GenBank/DDBJ databases">
        <title>Genome sequencing of Prevotella intermedia KCOM 2698.</title>
        <authorList>
            <person name="Kook J.-K."/>
            <person name="Park S.-N."/>
            <person name="Lim Y.K."/>
        </authorList>
    </citation>
    <scope>NUCLEOTIDE SEQUENCE [LARGE SCALE GENOMIC DNA]</scope>
    <source>
        <strain evidence="1 3">KCOM 2698</strain>
    </source>
</reference>
<dbReference type="Proteomes" id="UP000283868">
    <property type="component" value="Unassembled WGS sequence"/>
</dbReference>